<reference evidence="1" key="1">
    <citation type="journal article" date="2021" name="Mol. Plant Microbe Interact.">
        <title>Complete Genome Sequence of the Plant-Pathogenic Fungus Colletotrichum lupini.</title>
        <authorList>
            <person name="Baroncelli R."/>
            <person name="Pensec F."/>
            <person name="Da Lio D."/>
            <person name="Boufleur T."/>
            <person name="Vicente I."/>
            <person name="Sarrocco S."/>
            <person name="Picot A."/>
            <person name="Baraldi E."/>
            <person name="Sukno S."/>
            <person name="Thon M."/>
            <person name="Le Floch G."/>
        </authorList>
    </citation>
    <scope>NUCLEOTIDE SEQUENCE</scope>
    <source>
        <strain evidence="1">IMI 504893</strain>
    </source>
</reference>
<dbReference type="AlphaFoldDB" id="A0A9Q8WH28"/>
<name>A0A9Q8WH28_9PEZI</name>
<sequence length="195" mass="22076">MKYSRAESRCIHQAVETLSFTVHTSFPNVGFTRRACVITSPDERLKIKILIYPVSVPAEKQLHSILFHKYRREKVLITLMAFEDACGAAAGERTTAHATRHFVLFHFGIVFRLMISCVKSSHYISSLQVPASFVEQTYASTWVRSQQSTEHWASFCEAVGAVNRDKATLQAHSVLPPNQRLTESLDAPEEKETKH</sequence>
<evidence type="ECO:0000313" key="1">
    <source>
        <dbReference type="EMBL" id="UQC82355.1"/>
    </source>
</evidence>
<dbReference type="KEGG" id="clup:CLUP02_07843"/>
<accession>A0A9Q8WH28</accession>
<evidence type="ECO:0000313" key="2">
    <source>
        <dbReference type="Proteomes" id="UP000830671"/>
    </source>
</evidence>
<keyword evidence="2" id="KW-1185">Reference proteome</keyword>
<dbReference type="EMBL" id="CP019476">
    <property type="protein sequence ID" value="UQC82355.1"/>
    <property type="molecule type" value="Genomic_DNA"/>
</dbReference>
<organism evidence="1 2">
    <name type="scientific">Colletotrichum lupini</name>
    <dbReference type="NCBI Taxonomy" id="145971"/>
    <lineage>
        <taxon>Eukaryota</taxon>
        <taxon>Fungi</taxon>
        <taxon>Dikarya</taxon>
        <taxon>Ascomycota</taxon>
        <taxon>Pezizomycotina</taxon>
        <taxon>Sordariomycetes</taxon>
        <taxon>Hypocreomycetidae</taxon>
        <taxon>Glomerellales</taxon>
        <taxon>Glomerellaceae</taxon>
        <taxon>Colletotrichum</taxon>
        <taxon>Colletotrichum acutatum species complex</taxon>
    </lineage>
</organism>
<dbReference type="RefSeq" id="XP_049143978.1">
    <property type="nucleotide sequence ID" value="XM_049286835.1"/>
</dbReference>
<proteinExistence type="predicted"/>
<protein>
    <submittedName>
        <fullName evidence="1">Uncharacterized protein</fullName>
    </submittedName>
</protein>
<dbReference type="GeneID" id="73341845"/>
<gene>
    <name evidence="1" type="ORF">CLUP02_07843</name>
</gene>
<dbReference type="Proteomes" id="UP000830671">
    <property type="component" value="Chromosome 4"/>
</dbReference>